<accession>A0ABV3Q5W0</accession>
<dbReference type="Proteomes" id="UP001556040">
    <property type="component" value="Unassembled WGS sequence"/>
</dbReference>
<feature type="region of interest" description="Disordered" evidence="1">
    <location>
        <begin position="23"/>
        <end position="54"/>
    </location>
</feature>
<proteinExistence type="predicted"/>
<keyword evidence="4" id="KW-1185">Reference proteome</keyword>
<name>A0ABV3Q5W0_9BACL</name>
<evidence type="ECO:0000313" key="3">
    <source>
        <dbReference type="EMBL" id="MEW9502631.1"/>
    </source>
</evidence>
<reference evidence="3 4" key="1">
    <citation type="journal article" date="1979" name="Int. J. Syst. Evol. Microbiol.">
        <title>Bacillus globisporus subsp. marinus subsp. nov.</title>
        <authorList>
            <person name="Liu H."/>
        </authorList>
    </citation>
    <scope>NUCLEOTIDE SEQUENCE [LARGE SCALE GENOMIC DNA]</scope>
    <source>
        <strain evidence="3 4">DSM 1297</strain>
    </source>
</reference>
<keyword evidence="2" id="KW-0732">Signal</keyword>
<feature type="signal peptide" evidence="2">
    <location>
        <begin position="1"/>
        <end position="20"/>
    </location>
</feature>
<evidence type="ECO:0000256" key="1">
    <source>
        <dbReference type="SAM" id="MobiDB-lite"/>
    </source>
</evidence>
<comment type="caution">
    <text evidence="3">The sequence shown here is derived from an EMBL/GenBank/DDBJ whole genome shotgun (WGS) entry which is preliminary data.</text>
</comment>
<feature type="compositionally biased region" description="Acidic residues" evidence="1">
    <location>
        <begin position="44"/>
        <end position="54"/>
    </location>
</feature>
<dbReference type="RefSeq" id="WP_367780124.1">
    <property type="nucleotide sequence ID" value="NZ_JBFMIA010000013.1"/>
</dbReference>
<dbReference type="EMBL" id="JBFMIA010000013">
    <property type="protein sequence ID" value="MEW9502631.1"/>
    <property type="molecule type" value="Genomic_DNA"/>
</dbReference>
<protein>
    <recommendedName>
        <fullName evidence="5">YusW-like protein</fullName>
    </recommendedName>
</protein>
<dbReference type="PROSITE" id="PS51257">
    <property type="entry name" value="PROKAR_LIPOPROTEIN"/>
    <property type="match status" value="1"/>
</dbReference>
<feature type="chain" id="PRO_5046593523" description="YusW-like protein" evidence="2">
    <location>
        <begin position="21"/>
        <end position="173"/>
    </location>
</feature>
<evidence type="ECO:0000313" key="4">
    <source>
        <dbReference type="Proteomes" id="UP001556040"/>
    </source>
</evidence>
<evidence type="ECO:0008006" key="5">
    <source>
        <dbReference type="Google" id="ProtNLM"/>
    </source>
</evidence>
<gene>
    <name evidence="3" type="ORF">AB1471_12610</name>
</gene>
<organism evidence="3 4">
    <name type="scientific">Jeotgalibacillus marinus</name>
    <dbReference type="NCBI Taxonomy" id="86667"/>
    <lineage>
        <taxon>Bacteria</taxon>
        <taxon>Bacillati</taxon>
        <taxon>Bacillota</taxon>
        <taxon>Bacilli</taxon>
        <taxon>Bacillales</taxon>
        <taxon>Caryophanaceae</taxon>
        <taxon>Jeotgalibacillus</taxon>
    </lineage>
</organism>
<evidence type="ECO:0000256" key="2">
    <source>
        <dbReference type="SAM" id="SignalP"/>
    </source>
</evidence>
<sequence>MKKITSLLVLALLLVLSACGADESKEADDQNDQGTSETNQSSNNEDDNESEEDLDLDELDMDNLTEEDWENLHLSKKQFDQLLDYFTEPDGEDGEVVFNTVEMTNDKEIVMTVNNSDGESLENSITVLMGEIVRQFYNRSDYYKNEEPTIKIVDLSGFVISETDEPIDFDFEE</sequence>